<dbReference type="GO" id="GO:0006412">
    <property type="term" value="P:translation"/>
    <property type="evidence" value="ECO:0007669"/>
    <property type="project" value="UniProtKB-UniRule"/>
</dbReference>
<dbReference type="GO" id="GO:0006450">
    <property type="term" value="P:regulation of translational fidelity"/>
    <property type="evidence" value="ECO:0007669"/>
    <property type="project" value="InterPro"/>
</dbReference>
<dbReference type="NCBIfam" id="TIGR00135">
    <property type="entry name" value="gatC"/>
    <property type="match status" value="1"/>
</dbReference>
<comment type="caution">
    <text evidence="2">The sequence shown here is derived from an EMBL/GenBank/DDBJ whole genome shotgun (WGS) entry which is preliminary data.</text>
</comment>
<comment type="similarity">
    <text evidence="1">Belongs to the GatC family.</text>
</comment>
<keyword evidence="1" id="KW-0648">Protein biosynthesis</keyword>
<gene>
    <name evidence="1" type="primary">gatC</name>
    <name evidence="2" type="ORF">A2720_01990</name>
</gene>
<proteinExistence type="inferred from homology"/>
<keyword evidence="1" id="KW-0067">ATP-binding</keyword>
<dbReference type="Proteomes" id="UP000178892">
    <property type="component" value="Unassembled WGS sequence"/>
</dbReference>
<reference evidence="2 3" key="1">
    <citation type="journal article" date="2016" name="Nat. Commun.">
        <title>Thousands of microbial genomes shed light on interconnected biogeochemical processes in an aquifer system.</title>
        <authorList>
            <person name="Anantharaman K."/>
            <person name="Brown C.T."/>
            <person name="Hug L.A."/>
            <person name="Sharon I."/>
            <person name="Castelle C.J."/>
            <person name="Probst A.J."/>
            <person name="Thomas B.C."/>
            <person name="Singh A."/>
            <person name="Wilkins M.J."/>
            <person name="Karaoz U."/>
            <person name="Brodie E.L."/>
            <person name="Williams K.H."/>
            <person name="Hubbard S.S."/>
            <person name="Banfield J.F."/>
        </authorList>
    </citation>
    <scope>NUCLEOTIDE SEQUENCE [LARGE SCALE GENOMIC DNA]</scope>
</reference>
<comment type="function">
    <text evidence="1">Allows the formation of correctly charged Asn-tRNA(Asn) or Gln-tRNA(Gln) through the transamidation of misacylated Asp-tRNA(Asn) or Glu-tRNA(Gln) in organisms which lack either or both of asparaginyl-tRNA or glutaminyl-tRNA synthetases. The reaction takes place in the presence of glutamine and ATP through an activated phospho-Asp-tRNA(Asn) or phospho-Glu-tRNA(Gln).</text>
</comment>
<organism evidence="2 3">
    <name type="scientific">Candidatus Doudnabacteria bacterium RIFCSPHIGHO2_01_FULL_46_24</name>
    <dbReference type="NCBI Taxonomy" id="1817825"/>
    <lineage>
        <taxon>Bacteria</taxon>
        <taxon>Candidatus Doudnaibacteriota</taxon>
    </lineage>
</organism>
<dbReference type="PANTHER" id="PTHR15004:SF0">
    <property type="entry name" value="GLUTAMYL-TRNA(GLN) AMIDOTRANSFERASE SUBUNIT C, MITOCHONDRIAL"/>
    <property type="match status" value="1"/>
</dbReference>
<comment type="catalytic activity">
    <reaction evidence="1">
        <text>L-aspartyl-tRNA(Asn) + L-glutamine + ATP + H2O = L-asparaginyl-tRNA(Asn) + L-glutamate + ADP + phosphate + 2 H(+)</text>
        <dbReference type="Rhea" id="RHEA:14513"/>
        <dbReference type="Rhea" id="RHEA-COMP:9674"/>
        <dbReference type="Rhea" id="RHEA-COMP:9677"/>
        <dbReference type="ChEBI" id="CHEBI:15377"/>
        <dbReference type="ChEBI" id="CHEBI:15378"/>
        <dbReference type="ChEBI" id="CHEBI:29985"/>
        <dbReference type="ChEBI" id="CHEBI:30616"/>
        <dbReference type="ChEBI" id="CHEBI:43474"/>
        <dbReference type="ChEBI" id="CHEBI:58359"/>
        <dbReference type="ChEBI" id="CHEBI:78515"/>
        <dbReference type="ChEBI" id="CHEBI:78516"/>
        <dbReference type="ChEBI" id="CHEBI:456216"/>
    </reaction>
</comment>
<dbReference type="GO" id="GO:0050566">
    <property type="term" value="F:asparaginyl-tRNA synthase (glutamine-hydrolyzing) activity"/>
    <property type="evidence" value="ECO:0007669"/>
    <property type="project" value="RHEA"/>
</dbReference>
<dbReference type="GO" id="GO:0050567">
    <property type="term" value="F:glutaminyl-tRNA synthase (glutamine-hydrolyzing) activity"/>
    <property type="evidence" value="ECO:0007669"/>
    <property type="project" value="UniProtKB-UniRule"/>
</dbReference>
<comment type="catalytic activity">
    <reaction evidence="1">
        <text>L-glutamyl-tRNA(Gln) + L-glutamine + ATP + H2O = L-glutaminyl-tRNA(Gln) + L-glutamate + ADP + phosphate + H(+)</text>
        <dbReference type="Rhea" id="RHEA:17521"/>
        <dbReference type="Rhea" id="RHEA-COMP:9681"/>
        <dbReference type="Rhea" id="RHEA-COMP:9684"/>
        <dbReference type="ChEBI" id="CHEBI:15377"/>
        <dbReference type="ChEBI" id="CHEBI:15378"/>
        <dbReference type="ChEBI" id="CHEBI:29985"/>
        <dbReference type="ChEBI" id="CHEBI:30616"/>
        <dbReference type="ChEBI" id="CHEBI:43474"/>
        <dbReference type="ChEBI" id="CHEBI:58359"/>
        <dbReference type="ChEBI" id="CHEBI:78520"/>
        <dbReference type="ChEBI" id="CHEBI:78521"/>
        <dbReference type="ChEBI" id="CHEBI:456216"/>
    </reaction>
</comment>
<evidence type="ECO:0000313" key="3">
    <source>
        <dbReference type="Proteomes" id="UP000178892"/>
    </source>
</evidence>
<keyword evidence="1" id="KW-0436">Ligase</keyword>
<dbReference type="GO" id="GO:0070681">
    <property type="term" value="P:glutaminyl-tRNAGln biosynthesis via transamidation"/>
    <property type="evidence" value="ECO:0007669"/>
    <property type="project" value="TreeGrafter"/>
</dbReference>
<dbReference type="InterPro" id="IPR003837">
    <property type="entry name" value="GatC"/>
</dbReference>
<comment type="subunit">
    <text evidence="1">Heterotrimer of A, B and C subunits.</text>
</comment>
<dbReference type="Pfam" id="PF02686">
    <property type="entry name" value="GatC"/>
    <property type="match status" value="1"/>
</dbReference>
<accession>A0A1F5NW73</accession>
<dbReference type="HAMAP" id="MF_00122">
    <property type="entry name" value="GatC"/>
    <property type="match status" value="1"/>
</dbReference>
<dbReference type="STRING" id="1817825.A2720_01990"/>
<dbReference type="GO" id="GO:0005524">
    <property type="term" value="F:ATP binding"/>
    <property type="evidence" value="ECO:0007669"/>
    <property type="project" value="UniProtKB-KW"/>
</dbReference>
<dbReference type="InterPro" id="IPR036113">
    <property type="entry name" value="Asp/Glu-ADT_sf_sub_c"/>
</dbReference>
<protein>
    <recommendedName>
        <fullName evidence="1">Aspartyl/glutamyl-tRNA(Asn/Gln) amidotransferase subunit C</fullName>
        <shortName evidence="1">Asp/Glu-ADT subunit C</shortName>
        <ecNumber evidence="1">6.3.5.-</ecNumber>
    </recommendedName>
</protein>
<sequence length="95" mass="10784">MSISIEEVEKIARLARLSFSPEEKQKLQQELSAILDYVGQLKEVQDKIVEKPYDDPDSVNLMRDDVAEESPIKLELLAQAPAREQGFVKVKSVLE</sequence>
<dbReference type="EMBL" id="MFEL01000001">
    <property type="protein sequence ID" value="OGE81926.1"/>
    <property type="molecule type" value="Genomic_DNA"/>
</dbReference>
<name>A0A1F5NW73_9BACT</name>
<dbReference type="EC" id="6.3.5.-" evidence="1"/>
<keyword evidence="1" id="KW-0547">Nucleotide-binding</keyword>
<dbReference type="SUPFAM" id="SSF141000">
    <property type="entry name" value="Glu-tRNAGln amidotransferase C subunit"/>
    <property type="match status" value="1"/>
</dbReference>
<dbReference type="AlphaFoldDB" id="A0A1F5NW73"/>
<evidence type="ECO:0000256" key="1">
    <source>
        <dbReference type="HAMAP-Rule" id="MF_00122"/>
    </source>
</evidence>
<evidence type="ECO:0000313" key="2">
    <source>
        <dbReference type="EMBL" id="OGE81926.1"/>
    </source>
</evidence>
<dbReference type="PANTHER" id="PTHR15004">
    <property type="entry name" value="GLUTAMYL-TRNA(GLN) AMIDOTRANSFERASE SUBUNIT C, MITOCHONDRIAL"/>
    <property type="match status" value="1"/>
</dbReference>
<dbReference type="Gene3D" id="1.10.20.60">
    <property type="entry name" value="Glu-tRNAGln amidotransferase C subunit, N-terminal domain"/>
    <property type="match status" value="1"/>
</dbReference>